<proteinExistence type="predicted"/>
<dbReference type="Proteomes" id="UP001164929">
    <property type="component" value="Chromosome 17"/>
</dbReference>
<evidence type="ECO:0000313" key="2">
    <source>
        <dbReference type="Proteomes" id="UP001164929"/>
    </source>
</evidence>
<dbReference type="EMBL" id="JAQIZT010000017">
    <property type="protein sequence ID" value="KAJ6960749.1"/>
    <property type="molecule type" value="Genomic_DNA"/>
</dbReference>
<reference evidence="1" key="1">
    <citation type="journal article" date="2023" name="Mol. Ecol. Resour.">
        <title>Chromosome-level genome assembly of a triploid poplar Populus alba 'Berolinensis'.</title>
        <authorList>
            <person name="Chen S."/>
            <person name="Yu Y."/>
            <person name="Wang X."/>
            <person name="Wang S."/>
            <person name="Zhang T."/>
            <person name="Zhou Y."/>
            <person name="He R."/>
            <person name="Meng N."/>
            <person name="Wang Y."/>
            <person name="Liu W."/>
            <person name="Liu Z."/>
            <person name="Liu J."/>
            <person name="Guo Q."/>
            <person name="Huang H."/>
            <person name="Sederoff R.R."/>
            <person name="Wang G."/>
            <person name="Qu G."/>
            <person name="Chen S."/>
        </authorList>
    </citation>
    <scope>NUCLEOTIDE SEQUENCE</scope>
    <source>
        <strain evidence="1">SC-2020</strain>
    </source>
</reference>
<comment type="caution">
    <text evidence="1">The sequence shown here is derived from an EMBL/GenBank/DDBJ whole genome shotgun (WGS) entry which is preliminary data.</text>
</comment>
<keyword evidence="2" id="KW-1185">Reference proteome</keyword>
<accession>A0AAD6LHU9</accession>
<sequence>MFFALIKSKPCKLLPWLDNGFNKKYLKVDGHNLYGSDINQWYCILSQFDDVSTKSLLLVSLPSQQPPVRIFDTFYKQHVIFSSHNIF</sequence>
<name>A0AAD6LHU9_9ROSI</name>
<organism evidence="1 2">
    <name type="scientific">Populus alba x Populus x berolinensis</name>
    <dbReference type="NCBI Taxonomy" id="444605"/>
    <lineage>
        <taxon>Eukaryota</taxon>
        <taxon>Viridiplantae</taxon>
        <taxon>Streptophyta</taxon>
        <taxon>Embryophyta</taxon>
        <taxon>Tracheophyta</taxon>
        <taxon>Spermatophyta</taxon>
        <taxon>Magnoliopsida</taxon>
        <taxon>eudicotyledons</taxon>
        <taxon>Gunneridae</taxon>
        <taxon>Pentapetalae</taxon>
        <taxon>rosids</taxon>
        <taxon>fabids</taxon>
        <taxon>Malpighiales</taxon>
        <taxon>Salicaceae</taxon>
        <taxon>Saliceae</taxon>
        <taxon>Populus</taxon>
    </lineage>
</organism>
<gene>
    <name evidence="1" type="ORF">NC653_038695</name>
</gene>
<protein>
    <submittedName>
        <fullName evidence="1">Uncharacterized protein</fullName>
    </submittedName>
</protein>
<evidence type="ECO:0000313" key="1">
    <source>
        <dbReference type="EMBL" id="KAJ6960749.1"/>
    </source>
</evidence>
<dbReference type="AlphaFoldDB" id="A0AAD6LHU9"/>